<proteinExistence type="predicted"/>
<dbReference type="EMBL" id="CP022753">
    <property type="protein sequence ID" value="ASU84301.1"/>
    <property type="molecule type" value="Genomic_DNA"/>
</dbReference>
<evidence type="ECO:0000313" key="3">
    <source>
        <dbReference type="EMBL" id="ASU84301.1"/>
    </source>
</evidence>
<keyword evidence="2" id="KW-0472">Membrane</keyword>
<feature type="region of interest" description="Disordered" evidence="1">
    <location>
        <begin position="1"/>
        <end position="23"/>
    </location>
</feature>
<feature type="compositionally biased region" description="Low complexity" evidence="1">
    <location>
        <begin position="61"/>
        <end position="70"/>
    </location>
</feature>
<keyword evidence="2" id="KW-0812">Transmembrane</keyword>
<dbReference type="AlphaFoldDB" id="A0A223S855"/>
<dbReference type="KEGG" id="ngv:CDO52_17195"/>
<keyword evidence="2" id="KW-1133">Transmembrane helix</keyword>
<dbReference type="RefSeq" id="WP_017617960.1">
    <property type="nucleotide sequence ID" value="NZ_ANBG01000121.1"/>
</dbReference>
<feature type="transmembrane region" description="Helical" evidence="2">
    <location>
        <begin position="28"/>
        <end position="49"/>
    </location>
</feature>
<reference evidence="3 4" key="1">
    <citation type="submission" date="2017-08" db="EMBL/GenBank/DDBJ databases">
        <title>The complete genome sequence of Nocardiopsis gilva YIM 90087.</title>
        <authorList>
            <person name="Yin M."/>
            <person name="Tang S."/>
        </authorList>
    </citation>
    <scope>NUCLEOTIDE SEQUENCE [LARGE SCALE GENOMIC DNA]</scope>
    <source>
        <strain evidence="3 4">YIM 90087</strain>
    </source>
</reference>
<keyword evidence="4" id="KW-1185">Reference proteome</keyword>
<accession>A0A223S855</accession>
<dbReference type="Proteomes" id="UP000215005">
    <property type="component" value="Chromosome"/>
</dbReference>
<feature type="region of interest" description="Disordered" evidence="1">
    <location>
        <begin position="52"/>
        <end position="79"/>
    </location>
</feature>
<evidence type="ECO:0000256" key="1">
    <source>
        <dbReference type="SAM" id="MobiDB-lite"/>
    </source>
</evidence>
<organism evidence="3 4">
    <name type="scientific">Nocardiopsis gilva YIM 90087</name>
    <dbReference type="NCBI Taxonomy" id="1235441"/>
    <lineage>
        <taxon>Bacteria</taxon>
        <taxon>Bacillati</taxon>
        <taxon>Actinomycetota</taxon>
        <taxon>Actinomycetes</taxon>
        <taxon>Streptosporangiales</taxon>
        <taxon>Nocardiopsidaceae</taxon>
        <taxon>Nocardiopsis</taxon>
    </lineage>
</organism>
<sequence length="79" mass="8016">MTDQQPRRADDATGTAPDQPPITGMPRWVKVFGILAIAVLVTIAIVHLAGGGMGNHGHGAGDAASSGAVAEQQQSAQRS</sequence>
<protein>
    <submittedName>
        <fullName evidence="3">Uncharacterized protein</fullName>
    </submittedName>
</protein>
<gene>
    <name evidence="3" type="ORF">CDO52_17195</name>
</gene>
<evidence type="ECO:0000256" key="2">
    <source>
        <dbReference type="SAM" id="Phobius"/>
    </source>
</evidence>
<name>A0A223S855_9ACTN</name>
<evidence type="ECO:0000313" key="4">
    <source>
        <dbReference type="Proteomes" id="UP000215005"/>
    </source>
</evidence>
<feature type="compositionally biased region" description="Basic and acidic residues" evidence="1">
    <location>
        <begin position="1"/>
        <end position="11"/>
    </location>
</feature>